<feature type="transmembrane region" description="Helical" evidence="6">
    <location>
        <begin position="302"/>
        <end position="319"/>
    </location>
</feature>
<dbReference type="InterPro" id="IPR023408">
    <property type="entry name" value="MscS_beta-dom_sf"/>
</dbReference>
<dbReference type="GeneID" id="89687906"/>
<dbReference type="Gene3D" id="3.30.70.100">
    <property type="match status" value="1"/>
</dbReference>
<dbReference type="EMBL" id="JAHDTB010000001">
    <property type="protein sequence ID" value="MBW8286414.1"/>
    <property type="molecule type" value="Genomic_DNA"/>
</dbReference>
<dbReference type="Pfam" id="PF00924">
    <property type="entry name" value="MS_channel_2nd"/>
    <property type="match status" value="1"/>
</dbReference>
<dbReference type="InterPro" id="IPR011066">
    <property type="entry name" value="MscS_channel_C_sf"/>
</dbReference>
<dbReference type="PANTHER" id="PTHR30221">
    <property type="entry name" value="SMALL-CONDUCTANCE MECHANOSENSITIVE CHANNEL"/>
    <property type="match status" value="1"/>
</dbReference>
<evidence type="ECO:0000256" key="1">
    <source>
        <dbReference type="ARBA" id="ARBA00004651"/>
    </source>
</evidence>
<protein>
    <recommendedName>
        <fullName evidence="6">Small-conductance mechanosensitive channel</fullName>
    </recommendedName>
</protein>
<comment type="subunit">
    <text evidence="6">Homoheptamer.</text>
</comment>
<dbReference type="Proteomes" id="UP000711178">
    <property type="component" value="Unassembled WGS sequence"/>
</dbReference>
<feature type="transmembrane region" description="Helical" evidence="6">
    <location>
        <begin position="242"/>
        <end position="266"/>
    </location>
</feature>
<dbReference type="Gene3D" id="2.30.30.60">
    <property type="match status" value="1"/>
</dbReference>
<organism evidence="9 10">
    <name type="scientific">Chromobacterium subtsugae</name>
    <dbReference type="NCBI Taxonomy" id="251747"/>
    <lineage>
        <taxon>Bacteria</taxon>
        <taxon>Pseudomonadati</taxon>
        <taxon>Pseudomonadota</taxon>
        <taxon>Betaproteobacteria</taxon>
        <taxon>Neisseriales</taxon>
        <taxon>Chromobacteriaceae</taxon>
        <taxon>Chromobacterium</taxon>
    </lineage>
</organism>
<dbReference type="InterPro" id="IPR006685">
    <property type="entry name" value="MscS_channel_2nd"/>
</dbReference>
<accession>A0ABS7F8J6</accession>
<keyword evidence="6" id="KW-0813">Transport</keyword>
<dbReference type="SUPFAM" id="SSF50182">
    <property type="entry name" value="Sm-like ribonucleoproteins"/>
    <property type="match status" value="1"/>
</dbReference>
<comment type="subcellular location">
    <subcellularLocation>
        <location evidence="6">Cell inner membrane</location>
        <topology evidence="6">Multi-pass membrane protein</topology>
    </subcellularLocation>
    <subcellularLocation>
        <location evidence="1">Cell membrane</location>
        <topology evidence="1">Multi-pass membrane protein</topology>
    </subcellularLocation>
</comment>
<evidence type="ECO:0000256" key="3">
    <source>
        <dbReference type="ARBA" id="ARBA00022692"/>
    </source>
</evidence>
<evidence type="ECO:0000256" key="4">
    <source>
        <dbReference type="ARBA" id="ARBA00022989"/>
    </source>
</evidence>
<evidence type="ECO:0000259" key="8">
    <source>
        <dbReference type="Pfam" id="PF00924"/>
    </source>
</evidence>
<proteinExistence type="inferred from homology"/>
<feature type="transmembrane region" description="Helical" evidence="6">
    <location>
        <begin position="331"/>
        <end position="358"/>
    </location>
</feature>
<keyword evidence="6" id="KW-0407">Ion channel</keyword>
<keyword evidence="4 6" id="KW-1133">Transmembrane helix</keyword>
<feature type="transmembrane region" description="Helical" evidence="6">
    <location>
        <begin position="144"/>
        <end position="165"/>
    </location>
</feature>
<keyword evidence="6" id="KW-0997">Cell inner membrane</keyword>
<comment type="similarity">
    <text evidence="6">Belongs to the MscS (TC 1.A.23) family.</text>
</comment>
<dbReference type="InterPro" id="IPR010920">
    <property type="entry name" value="LSM_dom_sf"/>
</dbReference>
<evidence type="ECO:0000256" key="2">
    <source>
        <dbReference type="ARBA" id="ARBA00022475"/>
    </source>
</evidence>
<dbReference type="PANTHER" id="PTHR30221:SF18">
    <property type="entry name" value="SLL0590 PROTEIN"/>
    <property type="match status" value="1"/>
</dbReference>
<feature type="domain" description="Mechanosensitive ion channel MscS" evidence="8">
    <location>
        <begin position="350"/>
        <end position="411"/>
    </location>
</feature>
<evidence type="ECO:0000256" key="7">
    <source>
        <dbReference type="SAM" id="SignalP"/>
    </source>
</evidence>
<comment type="function">
    <text evidence="6">Mechanosensitive channel that participates in the regulation of osmotic pressure changes within the cell, opening in response to stretch forces in the membrane lipid bilayer, without the need for other proteins. Contributes to normal resistance to hypoosmotic shock. Forms an ion channel of 1.0 nanosiemens conductance with a slight preference for anions.</text>
</comment>
<keyword evidence="7" id="KW-0732">Signal</keyword>
<evidence type="ECO:0000256" key="6">
    <source>
        <dbReference type="RuleBase" id="RU369025"/>
    </source>
</evidence>
<feature type="chain" id="PRO_5045836878" description="Small-conductance mechanosensitive channel" evidence="7">
    <location>
        <begin position="19"/>
        <end position="530"/>
    </location>
</feature>
<evidence type="ECO:0000313" key="10">
    <source>
        <dbReference type="Proteomes" id="UP000711178"/>
    </source>
</evidence>
<keyword evidence="5 6" id="KW-0472">Membrane</keyword>
<dbReference type="SUPFAM" id="SSF82689">
    <property type="entry name" value="Mechanosensitive channel protein MscS (YggB), C-terminal domain"/>
    <property type="match status" value="1"/>
</dbReference>
<comment type="caution">
    <text evidence="9">The sequence shown here is derived from an EMBL/GenBank/DDBJ whole genome shotgun (WGS) entry which is preliminary data.</text>
</comment>
<feature type="signal peptide" evidence="7">
    <location>
        <begin position="1"/>
        <end position="18"/>
    </location>
</feature>
<feature type="transmembrane region" description="Helical" evidence="6">
    <location>
        <begin position="201"/>
        <end position="222"/>
    </location>
</feature>
<keyword evidence="3 6" id="KW-0812">Transmembrane</keyword>
<name>A0ABS7F8J6_9NEIS</name>
<comment type="caution">
    <text evidence="6">Lacks conserved residue(s) required for the propagation of feature annotation.</text>
</comment>
<dbReference type="InterPro" id="IPR045275">
    <property type="entry name" value="MscS_archaea/bacteria_type"/>
</dbReference>
<keyword evidence="10" id="KW-1185">Reference proteome</keyword>
<reference evidence="9 10" key="1">
    <citation type="submission" date="2021-05" db="EMBL/GenBank/DDBJ databases">
        <title>Draft Whole Genome Sequencing Of Biosensor Chromobacterium violaceum Strain CV026 Reveals A Regulatory RNA In Chromobacterium violaceum Phenotype Regulatory Network.</title>
        <authorList>
            <person name="Hong K.W."/>
            <person name="Chan K.G."/>
            <person name="Chang C.-Y."/>
        </authorList>
    </citation>
    <scope>NUCLEOTIDE SEQUENCE [LARGE SCALE GENOMIC DNA]</scope>
    <source>
        <strain evidence="9 10">ATCC 31532</strain>
    </source>
</reference>
<keyword evidence="6" id="KW-0406">Ion transport</keyword>
<evidence type="ECO:0000256" key="5">
    <source>
        <dbReference type="ARBA" id="ARBA00023136"/>
    </source>
</evidence>
<dbReference type="RefSeq" id="WP_043571862.1">
    <property type="nucleotide sequence ID" value="NZ_CP142381.1"/>
</dbReference>
<sequence length="530" mass="57591">MPLLRLLLLLALCLPALAAEPRANPSPADSARTLVLDNRPIFLFLAPQARLSPEQRLRRTLERIRELTPDDLSQPVQAAPLADSSLRGIALSIHGKPLFTLLADDLDPGDQLTLEQAAARVRDRLNEQRLAALEQRSPEQMAKAALLALLASAAFAVLLALILRLRAVSRRRLQRQPLGRLPWLGGKFDLRHFLRAAECQLVDVTALLCALFAGYVWLSYALGLFPYTRPLGRKLGDSFYQLLATLADDILSALPGLATVAMIFLLTRLLSRGLTLLCGAVERGQLALPGLHAETVGATRRLAGVALWLFALIVAYPYLPGAGSDAFKGVSVFFGLMVTLGSAGLMNHAMSGLVLIYARALRRGDYVRVGEVEGTVIELSALSTKLATSQGYEITLPNAVAVGGRISNFSRHGEGGGAMIASRVTIGYDTPWRQVTALLELAARRSPGADPAYAPQVRKLALQDFYIEYELQLRLLPDADPPGARDALHGEILDAFNEFGVQIMSPHFVEQPEKPVTVPAQRWREPPAGQ</sequence>
<gene>
    <name evidence="9" type="ORF">KIF53_02015</name>
</gene>
<keyword evidence="2" id="KW-1003">Cell membrane</keyword>
<evidence type="ECO:0000313" key="9">
    <source>
        <dbReference type="EMBL" id="MBW8286414.1"/>
    </source>
</evidence>